<feature type="transmembrane region" description="Helical" evidence="6">
    <location>
        <begin position="31"/>
        <end position="51"/>
    </location>
</feature>
<dbReference type="SUPFAM" id="SSF56281">
    <property type="entry name" value="Metallo-hydrolase/oxidoreductase"/>
    <property type="match status" value="1"/>
</dbReference>
<dbReference type="AlphaFoldDB" id="A0A9D2CA75"/>
<name>A0A9D2CA75_9MICO</name>
<reference evidence="8" key="1">
    <citation type="journal article" date="2021" name="PeerJ">
        <title>Extensive microbial diversity within the chicken gut microbiome revealed by metagenomics and culture.</title>
        <authorList>
            <person name="Gilroy R."/>
            <person name="Ravi A."/>
            <person name="Getino M."/>
            <person name="Pursley I."/>
            <person name="Horton D.L."/>
            <person name="Alikhan N.F."/>
            <person name="Baker D."/>
            <person name="Gharbi K."/>
            <person name="Hall N."/>
            <person name="Watson M."/>
            <person name="Adriaenssens E.M."/>
            <person name="Foster-Nyarko E."/>
            <person name="Jarju S."/>
            <person name="Secka A."/>
            <person name="Antonio M."/>
            <person name="Oren A."/>
            <person name="Chaudhuri R.R."/>
            <person name="La Ragione R."/>
            <person name="Hildebrand F."/>
            <person name="Pallen M.J."/>
        </authorList>
    </citation>
    <scope>NUCLEOTIDE SEQUENCE</scope>
    <source>
        <strain evidence="8">ChiGjej1B1-98</strain>
    </source>
</reference>
<comment type="caution">
    <text evidence="8">The sequence shown here is derived from an EMBL/GenBank/DDBJ whole genome shotgun (WGS) entry which is preliminary data.</text>
</comment>
<protein>
    <submittedName>
        <fullName evidence="8">ComEC/Rec2 family competence protein</fullName>
    </submittedName>
</protein>
<dbReference type="PANTHER" id="PTHR30619">
    <property type="entry name" value="DNA INTERNALIZATION/COMPETENCE PROTEIN COMEC/REC2"/>
    <property type="match status" value="1"/>
</dbReference>
<feature type="transmembrane region" description="Helical" evidence="6">
    <location>
        <begin position="470"/>
        <end position="488"/>
    </location>
</feature>
<evidence type="ECO:0000256" key="1">
    <source>
        <dbReference type="ARBA" id="ARBA00004651"/>
    </source>
</evidence>
<accession>A0A9D2CA75</accession>
<evidence type="ECO:0000256" key="6">
    <source>
        <dbReference type="SAM" id="Phobius"/>
    </source>
</evidence>
<dbReference type="SMART" id="SM00849">
    <property type="entry name" value="Lactamase_B"/>
    <property type="match status" value="1"/>
</dbReference>
<dbReference type="PANTHER" id="PTHR30619:SF1">
    <property type="entry name" value="RECOMBINATION PROTEIN 2"/>
    <property type="match status" value="1"/>
</dbReference>
<keyword evidence="3 6" id="KW-0812">Transmembrane</keyword>
<evidence type="ECO:0000313" key="9">
    <source>
        <dbReference type="Proteomes" id="UP000824005"/>
    </source>
</evidence>
<feature type="transmembrane region" description="Helical" evidence="6">
    <location>
        <begin position="347"/>
        <end position="371"/>
    </location>
</feature>
<feature type="transmembrane region" description="Helical" evidence="6">
    <location>
        <begin position="445"/>
        <end position="464"/>
    </location>
</feature>
<reference evidence="8" key="2">
    <citation type="submission" date="2021-04" db="EMBL/GenBank/DDBJ databases">
        <authorList>
            <person name="Gilroy R."/>
        </authorList>
    </citation>
    <scope>NUCLEOTIDE SEQUENCE</scope>
    <source>
        <strain evidence="8">ChiGjej1B1-98</strain>
    </source>
</reference>
<keyword evidence="4 6" id="KW-1133">Transmembrane helix</keyword>
<evidence type="ECO:0000256" key="5">
    <source>
        <dbReference type="ARBA" id="ARBA00023136"/>
    </source>
</evidence>
<evidence type="ECO:0000313" key="8">
    <source>
        <dbReference type="EMBL" id="HIY67022.1"/>
    </source>
</evidence>
<dbReference type="Gene3D" id="3.60.15.10">
    <property type="entry name" value="Ribonuclease Z/Hydroxyacylglutathione hydrolase-like"/>
    <property type="match status" value="1"/>
</dbReference>
<dbReference type="InterPro" id="IPR001279">
    <property type="entry name" value="Metallo-B-lactamas"/>
</dbReference>
<dbReference type="Pfam" id="PF00753">
    <property type="entry name" value="Lactamase_B"/>
    <property type="match status" value="1"/>
</dbReference>
<feature type="transmembrane region" description="Helical" evidence="6">
    <location>
        <begin position="305"/>
        <end position="335"/>
    </location>
</feature>
<feature type="transmembrane region" description="Helical" evidence="6">
    <location>
        <begin position="58"/>
        <end position="75"/>
    </location>
</feature>
<organism evidence="8 9">
    <name type="scientific">Candidatus Agrococcus pullicola</name>
    <dbReference type="NCBI Taxonomy" id="2838429"/>
    <lineage>
        <taxon>Bacteria</taxon>
        <taxon>Bacillati</taxon>
        <taxon>Actinomycetota</taxon>
        <taxon>Actinomycetes</taxon>
        <taxon>Micrococcales</taxon>
        <taxon>Microbacteriaceae</taxon>
        <taxon>Agrococcus</taxon>
    </lineage>
</organism>
<evidence type="ECO:0000256" key="3">
    <source>
        <dbReference type="ARBA" id="ARBA00022692"/>
    </source>
</evidence>
<dbReference type="EMBL" id="DXDC01000367">
    <property type="protein sequence ID" value="HIY67022.1"/>
    <property type="molecule type" value="Genomic_DNA"/>
</dbReference>
<dbReference type="Pfam" id="PF03772">
    <property type="entry name" value="Competence"/>
    <property type="match status" value="1"/>
</dbReference>
<dbReference type="InterPro" id="IPR052159">
    <property type="entry name" value="Competence_DNA_uptake"/>
</dbReference>
<keyword evidence="2" id="KW-1003">Cell membrane</keyword>
<keyword evidence="5 6" id="KW-0472">Membrane</keyword>
<dbReference type="InterPro" id="IPR036866">
    <property type="entry name" value="RibonucZ/Hydroxyglut_hydro"/>
</dbReference>
<feature type="transmembrane region" description="Helical" evidence="6">
    <location>
        <begin position="229"/>
        <end position="249"/>
    </location>
</feature>
<feature type="domain" description="Metallo-beta-lactamase" evidence="7">
    <location>
        <begin position="509"/>
        <end position="669"/>
    </location>
</feature>
<sequence>MKTPADFRLAIPVATGWLALALVEFTALEAGAIVVVTGSGMLMALVTAVLLRRKASAGLFAVIAVACAIAALLVVRGAQEPAAVDAETGRCDALVRLDSGNALPAAATVLSADCGDARDSGPAILFDAVGEHGTVHPGELGFGTVLSAHCDTWLFLDNWVLDCKDARVVDRPLFAQWSAEWRASFQLANEPLPGDGGALLAGLAIGDTSRVDDTLQDAMLEAGLSHLTAVSGANCAIVTAAAFGVSTVLGARRWVRISVALVALAAFVILVTPEPSVVRASLMAIIALLGFLRGQPRGAVPLLSLAVLVGLIVNPTLATSVGFVLSVLATAGLIVHSKPIAERLACYMPAPLAFAISVPVAAQLWVLPVLIMLDNGVQPLSVLWNLAAAPAAPIVTVVGLIACIASQFVPVVGTLVAWLAWPAAAWIASLARLSEAVGPWRIPWADGLAGALLAAVGIAGIAMLLRGRRLGVAVVALAALLATSLVSVPETIRRAVLADWRVVQCDVQQGHATLVRVGGATVLIDTGEHVDKLEECLRTTGVRQLDVLFLTHFDLDHSGAAPALGGRVDTVVHGPMTQEDAQLVALLRENGADTREVGAGARVTVGTMLVDVLWPEPAMEPGNPASLALAFREHGDTDVFLVILGDLGETEQRRLVDSMPESALLLAAHHCSADQHPPLYDRVGADAVLVGVGENGYGHPTPACLNAITGSGGTALRTDEHGTIAIMRDGSVWFGGVD</sequence>
<evidence type="ECO:0000259" key="7">
    <source>
        <dbReference type="SMART" id="SM00849"/>
    </source>
</evidence>
<proteinExistence type="predicted"/>
<feature type="transmembrane region" description="Helical" evidence="6">
    <location>
        <begin position="415"/>
        <end position="433"/>
    </location>
</feature>
<evidence type="ECO:0000256" key="4">
    <source>
        <dbReference type="ARBA" id="ARBA00022989"/>
    </source>
</evidence>
<comment type="subcellular location">
    <subcellularLocation>
        <location evidence="1">Cell membrane</location>
        <topology evidence="1">Multi-pass membrane protein</topology>
    </subcellularLocation>
</comment>
<gene>
    <name evidence="8" type="ORF">H9830_12190</name>
</gene>
<evidence type="ECO:0000256" key="2">
    <source>
        <dbReference type="ARBA" id="ARBA00022475"/>
    </source>
</evidence>
<feature type="transmembrane region" description="Helical" evidence="6">
    <location>
        <begin position="254"/>
        <end position="271"/>
    </location>
</feature>
<dbReference type="NCBIfam" id="TIGR00360">
    <property type="entry name" value="ComEC_N-term"/>
    <property type="match status" value="1"/>
</dbReference>
<dbReference type="GO" id="GO:0005886">
    <property type="term" value="C:plasma membrane"/>
    <property type="evidence" value="ECO:0007669"/>
    <property type="project" value="UniProtKB-SubCell"/>
</dbReference>
<dbReference type="Proteomes" id="UP000824005">
    <property type="component" value="Unassembled WGS sequence"/>
</dbReference>
<feature type="transmembrane region" description="Helical" evidence="6">
    <location>
        <begin position="383"/>
        <end position="409"/>
    </location>
</feature>
<dbReference type="InterPro" id="IPR004477">
    <property type="entry name" value="ComEC_N"/>
</dbReference>
<feature type="transmembrane region" description="Helical" evidence="6">
    <location>
        <begin position="7"/>
        <end position="25"/>
    </location>
</feature>